<dbReference type="Proteomes" id="UP000292702">
    <property type="component" value="Unassembled WGS sequence"/>
</dbReference>
<name>A0A4R0RM19_9APHY</name>
<dbReference type="AlphaFoldDB" id="A0A4R0RM19"/>
<evidence type="ECO:0000313" key="1">
    <source>
        <dbReference type="EMBL" id="TCD68636.1"/>
    </source>
</evidence>
<gene>
    <name evidence="1" type="ORF">EIP91_010291</name>
</gene>
<evidence type="ECO:0000313" key="2">
    <source>
        <dbReference type="Proteomes" id="UP000292702"/>
    </source>
</evidence>
<keyword evidence="2" id="KW-1185">Reference proteome</keyword>
<organism evidence="1 2">
    <name type="scientific">Steccherinum ochraceum</name>
    <dbReference type="NCBI Taxonomy" id="92696"/>
    <lineage>
        <taxon>Eukaryota</taxon>
        <taxon>Fungi</taxon>
        <taxon>Dikarya</taxon>
        <taxon>Basidiomycota</taxon>
        <taxon>Agaricomycotina</taxon>
        <taxon>Agaricomycetes</taxon>
        <taxon>Polyporales</taxon>
        <taxon>Steccherinaceae</taxon>
        <taxon>Steccherinum</taxon>
    </lineage>
</organism>
<reference evidence="1 2" key="1">
    <citation type="submission" date="2018-11" db="EMBL/GenBank/DDBJ databases">
        <title>Genome assembly of Steccherinum ochraceum LE-BIN_3174, the white-rot fungus of the Steccherinaceae family (The Residual Polyporoid clade, Polyporales, Basidiomycota).</title>
        <authorList>
            <person name="Fedorova T.V."/>
            <person name="Glazunova O.A."/>
            <person name="Landesman E.O."/>
            <person name="Moiseenko K.V."/>
            <person name="Psurtseva N.V."/>
            <person name="Savinova O.S."/>
            <person name="Shakhova N.V."/>
            <person name="Tyazhelova T.V."/>
            <person name="Vasina D.V."/>
        </authorList>
    </citation>
    <scope>NUCLEOTIDE SEQUENCE [LARGE SCALE GENOMIC DNA]</scope>
    <source>
        <strain evidence="1 2">LE-BIN_3174</strain>
    </source>
</reference>
<sequence>MFSVVNELRLSRMMLSGSPRERLNPPGSHPHTRTLVHSLVLFGNDGIPDVFDQLTNGILDVVDVHNVTRMELGYGYDMRQHYTTLLNLAGPSLKHLKVQVDTDSMRSYTRPELTYDLSHFTELESLSFVFLLSSGGEIEHQAFDMLSTLSLTSSHSSVIIQIHCRYEFSMELVPDHNLLRITLDPAPWQRLGSLLRRISSLRRVIFVFFQLAQEIVAVPKLVEERLHDALALPPACTLELQSELETE</sequence>
<proteinExistence type="predicted"/>
<comment type="caution">
    <text evidence="1">The sequence shown here is derived from an EMBL/GenBank/DDBJ whole genome shotgun (WGS) entry which is preliminary data.</text>
</comment>
<accession>A0A4R0RM19</accession>
<dbReference type="EMBL" id="RWJN01000061">
    <property type="protein sequence ID" value="TCD68636.1"/>
    <property type="molecule type" value="Genomic_DNA"/>
</dbReference>
<protein>
    <submittedName>
        <fullName evidence="1">Uncharacterized protein</fullName>
    </submittedName>
</protein>